<name>A0ABS4XJ90_9MICC</name>
<organism evidence="7 8">
    <name type="scientific">Paeniglutamicibacter kerguelensis</name>
    <dbReference type="NCBI Taxonomy" id="254788"/>
    <lineage>
        <taxon>Bacteria</taxon>
        <taxon>Bacillati</taxon>
        <taxon>Actinomycetota</taxon>
        <taxon>Actinomycetes</taxon>
        <taxon>Micrococcales</taxon>
        <taxon>Micrococcaceae</taxon>
        <taxon>Paeniglutamicibacter</taxon>
    </lineage>
</organism>
<dbReference type="Gene3D" id="3.40.50.1820">
    <property type="entry name" value="alpha/beta hydrolase"/>
    <property type="match status" value="1"/>
</dbReference>
<feature type="region of interest" description="Disordered" evidence="4">
    <location>
        <begin position="1"/>
        <end position="44"/>
    </location>
</feature>
<keyword evidence="8" id="KW-1185">Reference proteome</keyword>
<evidence type="ECO:0000259" key="5">
    <source>
        <dbReference type="Pfam" id="PF00326"/>
    </source>
</evidence>
<dbReference type="EC" id="3.4.21.26" evidence="7"/>
<dbReference type="Gene3D" id="2.130.10.120">
    <property type="entry name" value="Prolyl oligopeptidase, N-terminal domain"/>
    <property type="match status" value="1"/>
</dbReference>
<dbReference type="InterPro" id="IPR051167">
    <property type="entry name" value="Prolyl_oligopep/macrocyclase"/>
</dbReference>
<keyword evidence="2 7" id="KW-0378">Hydrolase</keyword>
<feature type="compositionally biased region" description="Polar residues" evidence="4">
    <location>
        <begin position="1"/>
        <end position="11"/>
    </location>
</feature>
<dbReference type="PRINTS" id="PR00862">
    <property type="entry name" value="PROLIGOPTASE"/>
</dbReference>
<dbReference type="PANTHER" id="PTHR42881">
    <property type="entry name" value="PROLYL ENDOPEPTIDASE"/>
    <property type="match status" value="1"/>
</dbReference>
<evidence type="ECO:0000259" key="6">
    <source>
        <dbReference type="Pfam" id="PF02897"/>
    </source>
</evidence>
<dbReference type="GO" id="GO:0004252">
    <property type="term" value="F:serine-type endopeptidase activity"/>
    <property type="evidence" value="ECO:0007669"/>
    <property type="project" value="UniProtKB-EC"/>
</dbReference>
<evidence type="ECO:0000256" key="4">
    <source>
        <dbReference type="SAM" id="MobiDB-lite"/>
    </source>
</evidence>
<dbReference type="SUPFAM" id="SSF50993">
    <property type="entry name" value="Peptidase/esterase 'gauge' domain"/>
    <property type="match status" value="1"/>
</dbReference>
<keyword evidence="3" id="KW-0720">Serine protease</keyword>
<proteinExistence type="predicted"/>
<dbReference type="InterPro" id="IPR029058">
    <property type="entry name" value="AB_hydrolase_fold"/>
</dbReference>
<evidence type="ECO:0000313" key="7">
    <source>
        <dbReference type="EMBL" id="MBP2388473.1"/>
    </source>
</evidence>
<dbReference type="InterPro" id="IPR002470">
    <property type="entry name" value="Peptidase_S9A"/>
</dbReference>
<dbReference type="RefSeq" id="WP_210002111.1">
    <property type="nucleotide sequence ID" value="NZ_BAAAJY010000004.1"/>
</dbReference>
<comment type="caution">
    <text evidence="7">The sequence shown here is derived from an EMBL/GenBank/DDBJ whole genome shotgun (WGS) entry which is preliminary data.</text>
</comment>
<evidence type="ECO:0000256" key="1">
    <source>
        <dbReference type="ARBA" id="ARBA00022670"/>
    </source>
</evidence>
<dbReference type="SUPFAM" id="SSF53474">
    <property type="entry name" value="alpha/beta-Hydrolases"/>
    <property type="match status" value="1"/>
</dbReference>
<reference evidence="7 8" key="1">
    <citation type="submission" date="2021-03" db="EMBL/GenBank/DDBJ databases">
        <title>Sequencing the genomes of 1000 actinobacteria strains.</title>
        <authorList>
            <person name="Klenk H.-P."/>
        </authorList>
    </citation>
    <scope>NUCLEOTIDE SEQUENCE [LARGE SCALE GENOMIC DNA]</scope>
    <source>
        <strain evidence="7 8">DSM 15797</strain>
    </source>
</reference>
<dbReference type="Pfam" id="PF00326">
    <property type="entry name" value="Peptidase_S9"/>
    <property type="match status" value="1"/>
</dbReference>
<feature type="domain" description="Peptidase S9A N-terminal" evidence="6">
    <location>
        <begin position="44"/>
        <end position="260"/>
    </location>
</feature>
<dbReference type="PANTHER" id="PTHR42881:SF13">
    <property type="entry name" value="PROLYL ENDOPEPTIDASE"/>
    <property type="match status" value="1"/>
</dbReference>
<dbReference type="InterPro" id="IPR023302">
    <property type="entry name" value="Pept_S9A_N"/>
</dbReference>
<protein>
    <submittedName>
        <fullName evidence="7">Prolyl oligopeptidase</fullName>
        <ecNumber evidence="7">3.4.21.26</ecNumber>
    </submittedName>
</protein>
<gene>
    <name evidence="7" type="ORF">JOF47_004046</name>
</gene>
<dbReference type="Pfam" id="PF02897">
    <property type="entry name" value="Peptidase_S9_N"/>
    <property type="match status" value="1"/>
</dbReference>
<keyword evidence="1" id="KW-0645">Protease</keyword>
<sequence>MSSSSPRNTPDATPADASTLVLHDAPGNGAAPPSAPHRKTTANEPADPLQWLEELDSQRAMEWVLAQNERTESELFDADYEASRDAILRVLDATDRIPMVTKRGEHYYNFWRDAAHPKGLWQRTTWDSYQGGDPAWEVLLDVDALAAEDNVDWVFSGAQMLRPTPGSPYARALVKLSPDGGDQVRVREFDLATRAFVSGGFDLPVAKTNVSWLDGDTLYVATEVGEGSLTRSSYARTVRRLSRSQELDQAPEVFAIDESHVLAYVSHDPTPGFERDVAHDVIDFYNAKTYLRRDESWVQIEVPTDVGVSLHRSWVLFSPQTAWTRRGKTHVPGSLLLADLEEFMAGTASLREIFVPTDSSSLQSIDFTANYLLLNVLQDVSSQILVCDPSLDFALSPLEAGAPLHSFSISSVDDLDPECADDYWLTITGFLTPTTLARGTIGSAAAPGSPPRVVKGAPARFDASDFEVTQHFAVSDDGTRVPYFQVSPADLPLDGLNPVLMHGYGGFQASLTPGYVGTLGPGWLTRSTAGGRRSSYVVANIRGGGEYGPRWHRAALRENRHRAYEDFAAVARDLVARGVTSPRHLAATGRSNGGLLMGNMITGYPELFGAVSCGVPLLDMRRYTRLAAGHSWIAEYGDPDVPGDWEFIRTFSPYHRLDDALPAGTAYPASLIWSATSDDRVGPVQARKMAARMMDMGVPNVRYHESLDGGHAGASDNAASATMLATSYEFLWRNIGS</sequence>
<dbReference type="Proteomes" id="UP001296993">
    <property type="component" value="Unassembled WGS sequence"/>
</dbReference>
<evidence type="ECO:0000256" key="2">
    <source>
        <dbReference type="ARBA" id="ARBA00022801"/>
    </source>
</evidence>
<feature type="domain" description="Peptidase S9 prolyl oligopeptidase catalytic" evidence="5">
    <location>
        <begin position="536"/>
        <end position="736"/>
    </location>
</feature>
<evidence type="ECO:0000256" key="3">
    <source>
        <dbReference type="ARBA" id="ARBA00022825"/>
    </source>
</evidence>
<evidence type="ECO:0000313" key="8">
    <source>
        <dbReference type="Proteomes" id="UP001296993"/>
    </source>
</evidence>
<dbReference type="InterPro" id="IPR001375">
    <property type="entry name" value="Peptidase_S9_cat"/>
</dbReference>
<dbReference type="EMBL" id="JAGIOF010000004">
    <property type="protein sequence ID" value="MBP2388473.1"/>
    <property type="molecule type" value="Genomic_DNA"/>
</dbReference>
<accession>A0ABS4XJ90</accession>